<keyword evidence="3" id="KW-1185">Reference proteome</keyword>
<dbReference type="SMART" id="SM00530">
    <property type="entry name" value="HTH_XRE"/>
    <property type="match status" value="1"/>
</dbReference>
<dbReference type="RefSeq" id="WP_103705267.1">
    <property type="nucleotide sequence ID" value="NZ_PQGA01000008.1"/>
</dbReference>
<sequence length="247" mass="27853">MSQTTQLVETLKRQLRARRLTYRDVAQALRVSEPSVKRLFSKGRFTLDRLEEIGALLGFTLAELVQEAAATVPQLRILTQAQEAQLVSNERLLLVSVCALNHWSLDDIVATYTVTRAECLKLLLSLDRMGLIALLPGDRIRLLVARDFDWIPGGPIRQYFKARGLGDFLEDSFGGVSESLEFTQGMLTEAARAELSVELRRLRSKFAALHDESASAPLTHRRGTGLLIGTREWEPRMFAELRREFAD</sequence>
<dbReference type="InterPro" id="IPR001387">
    <property type="entry name" value="Cro/C1-type_HTH"/>
</dbReference>
<evidence type="ECO:0000313" key="3">
    <source>
        <dbReference type="Proteomes" id="UP000237381"/>
    </source>
</evidence>
<reference evidence="2 3" key="1">
    <citation type="submission" date="2018-01" db="EMBL/GenBank/DDBJ databases">
        <title>Genomic Encyclopedia of Type Strains, Phase III (KMG-III): the genomes of soil and plant-associated and newly described type strains.</title>
        <authorList>
            <person name="Whitman W."/>
        </authorList>
    </citation>
    <scope>NUCLEOTIDE SEQUENCE [LARGE SCALE GENOMIC DNA]</scope>
    <source>
        <strain evidence="2 3">JCM 18070</strain>
    </source>
</reference>
<comment type="caution">
    <text evidence="2">The sequence shown here is derived from an EMBL/GenBank/DDBJ whole genome shotgun (WGS) entry which is preliminary data.</text>
</comment>
<dbReference type="CDD" id="cd00093">
    <property type="entry name" value="HTH_XRE"/>
    <property type="match status" value="1"/>
</dbReference>
<dbReference type="EMBL" id="PQGA01000008">
    <property type="protein sequence ID" value="POR50570.1"/>
    <property type="molecule type" value="Genomic_DNA"/>
</dbReference>
<accession>A0A2S4M755</accession>
<dbReference type="SUPFAM" id="SSF47413">
    <property type="entry name" value="lambda repressor-like DNA-binding domains"/>
    <property type="match status" value="1"/>
</dbReference>
<name>A0A2S4M755_9BURK</name>
<dbReference type="Proteomes" id="UP000237381">
    <property type="component" value="Unassembled WGS sequence"/>
</dbReference>
<evidence type="ECO:0000259" key="1">
    <source>
        <dbReference type="PROSITE" id="PS50943"/>
    </source>
</evidence>
<proteinExistence type="predicted"/>
<dbReference type="Gene3D" id="1.10.260.40">
    <property type="entry name" value="lambda repressor-like DNA-binding domains"/>
    <property type="match status" value="1"/>
</dbReference>
<dbReference type="AlphaFoldDB" id="A0A2S4M755"/>
<dbReference type="GO" id="GO:0003677">
    <property type="term" value="F:DNA binding"/>
    <property type="evidence" value="ECO:0007669"/>
    <property type="project" value="InterPro"/>
</dbReference>
<organism evidence="2 3">
    <name type="scientific">Paraburkholderia eburnea</name>
    <dbReference type="NCBI Taxonomy" id="1189126"/>
    <lineage>
        <taxon>Bacteria</taxon>
        <taxon>Pseudomonadati</taxon>
        <taxon>Pseudomonadota</taxon>
        <taxon>Betaproteobacteria</taxon>
        <taxon>Burkholderiales</taxon>
        <taxon>Burkholderiaceae</taxon>
        <taxon>Paraburkholderia</taxon>
    </lineage>
</organism>
<evidence type="ECO:0000313" key="2">
    <source>
        <dbReference type="EMBL" id="POR50570.1"/>
    </source>
</evidence>
<protein>
    <submittedName>
        <fullName evidence="2">Xre family transcriptional regulator</fullName>
    </submittedName>
</protein>
<dbReference type="PROSITE" id="PS50943">
    <property type="entry name" value="HTH_CROC1"/>
    <property type="match status" value="1"/>
</dbReference>
<gene>
    <name evidence="2" type="ORF">B0G62_10861</name>
</gene>
<dbReference type="OrthoDB" id="5298444at2"/>
<dbReference type="InterPro" id="IPR010982">
    <property type="entry name" value="Lambda_DNA-bd_dom_sf"/>
</dbReference>
<dbReference type="Pfam" id="PF13443">
    <property type="entry name" value="HTH_26"/>
    <property type="match status" value="1"/>
</dbReference>
<feature type="domain" description="HTH cro/C1-type" evidence="1">
    <location>
        <begin position="11"/>
        <end position="64"/>
    </location>
</feature>